<dbReference type="Proteomes" id="UP000250235">
    <property type="component" value="Unassembled WGS sequence"/>
</dbReference>
<dbReference type="EMBL" id="KQ999463">
    <property type="protein sequence ID" value="KZV41431.1"/>
    <property type="molecule type" value="Genomic_DNA"/>
</dbReference>
<accession>A0A2Z7C672</accession>
<proteinExistence type="predicted"/>
<dbReference type="AlphaFoldDB" id="A0A2Z7C672"/>
<keyword evidence="2" id="KW-1185">Reference proteome</keyword>
<organism evidence="1 2">
    <name type="scientific">Dorcoceras hygrometricum</name>
    <dbReference type="NCBI Taxonomy" id="472368"/>
    <lineage>
        <taxon>Eukaryota</taxon>
        <taxon>Viridiplantae</taxon>
        <taxon>Streptophyta</taxon>
        <taxon>Embryophyta</taxon>
        <taxon>Tracheophyta</taxon>
        <taxon>Spermatophyta</taxon>
        <taxon>Magnoliopsida</taxon>
        <taxon>eudicotyledons</taxon>
        <taxon>Gunneridae</taxon>
        <taxon>Pentapetalae</taxon>
        <taxon>asterids</taxon>
        <taxon>lamiids</taxon>
        <taxon>Lamiales</taxon>
        <taxon>Gesneriaceae</taxon>
        <taxon>Didymocarpoideae</taxon>
        <taxon>Trichosporeae</taxon>
        <taxon>Loxocarpinae</taxon>
        <taxon>Dorcoceras</taxon>
    </lineage>
</organism>
<name>A0A2Z7C672_9LAMI</name>
<protein>
    <submittedName>
        <fullName evidence="1">Uncharacterized protein</fullName>
    </submittedName>
</protein>
<evidence type="ECO:0000313" key="2">
    <source>
        <dbReference type="Proteomes" id="UP000250235"/>
    </source>
</evidence>
<reference evidence="1 2" key="1">
    <citation type="journal article" date="2015" name="Proc. Natl. Acad. Sci. U.S.A.">
        <title>The resurrection genome of Boea hygrometrica: A blueprint for survival of dehydration.</title>
        <authorList>
            <person name="Xiao L."/>
            <person name="Yang G."/>
            <person name="Zhang L."/>
            <person name="Yang X."/>
            <person name="Zhao S."/>
            <person name="Ji Z."/>
            <person name="Zhou Q."/>
            <person name="Hu M."/>
            <person name="Wang Y."/>
            <person name="Chen M."/>
            <person name="Xu Y."/>
            <person name="Jin H."/>
            <person name="Xiao X."/>
            <person name="Hu G."/>
            <person name="Bao F."/>
            <person name="Hu Y."/>
            <person name="Wan P."/>
            <person name="Li L."/>
            <person name="Deng X."/>
            <person name="Kuang T."/>
            <person name="Xiang C."/>
            <person name="Zhu J.K."/>
            <person name="Oliver M.J."/>
            <person name="He Y."/>
        </authorList>
    </citation>
    <scope>NUCLEOTIDE SEQUENCE [LARGE SCALE GENOMIC DNA]</scope>
    <source>
        <strain evidence="2">cv. XS01</strain>
    </source>
</reference>
<gene>
    <name evidence="1" type="ORF">F511_19675</name>
</gene>
<evidence type="ECO:0000313" key="1">
    <source>
        <dbReference type="EMBL" id="KZV41431.1"/>
    </source>
</evidence>
<sequence>MVLVRQLMDEQQVKLETSSWVVVFIKGQTEVRVLLKGKNSAGISCCCKATVKASKSCS</sequence>